<dbReference type="Proteomes" id="UP000636918">
    <property type="component" value="Unassembled WGS sequence"/>
</dbReference>
<dbReference type="EMBL" id="JAERSG010000001">
    <property type="protein sequence ID" value="MBL0745981.1"/>
    <property type="molecule type" value="Genomic_DNA"/>
</dbReference>
<comment type="caution">
    <text evidence="1">The sequence shown here is derived from an EMBL/GenBank/DDBJ whole genome shotgun (WGS) entry which is preliminary data.</text>
</comment>
<sequence length="75" mass="8219">MDPLDDLPTESRREVVLAVATALDVRAADAETLVRASQPLWDAMEDVGGLVDSWGGGEFCHLFPTMLAVIRREVH</sequence>
<organism evidence="1 2">
    <name type="scientific">Nocardioides baculatus</name>
    <dbReference type="NCBI Taxonomy" id="2801337"/>
    <lineage>
        <taxon>Bacteria</taxon>
        <taxon>Bacillati</taxon>
        <taxon>Actinomycetota</taxon>
        <taxon>Actinomycetes</taxon>
        <taxon>Propionibacteriales</taxon>
        <taxon>Nocardioidaceae</taxon>
        <taxon>Nocardioides</taxon>
    </lineage>
</organism>
<accession>A0ABS1L2P1</accession>
<name>A0ABS1L2P1_9ACTN</name>
<keyword evidence="2" id="KW-1185">Reference proteome</keyword>
<dbReference type="RefSeq" id="WP_201932004.1">
    <property type="nucleotide sequence ID" value="NZ_JAERSG010000001.1"/>
</dbReference>
<proteinExistence type="predicted"/>
<reference evidence="1 2" key="1">
    <citation type="submission" date="2021-01" db="EMBL/GenBank/DDBJ databases">
        <title>Genome seq and assembly of Nocardiodes sp. G10.</title>
        <authorList>
            <person name="Chhetri G."/>
        </authorList>
    </citation>
    <scope>NUCLEOTIDE SEQUENCE [LARGE SCALE GENOMIC DNA]</scope>
    <source>
        <strain evidence="1 2">G10</strain>
    </source>
</reference>
<protein>
    <submittedName>
        <fullName evidence="1">Uncharacterized protein</fullName>
    </submittedName>
</protein>
<gene>
    <name evidence="1" type="ORF">JI751_00015</name>
</gene>
<evidence type="ECO:0000313" key="2">
    <source>
        <dbReference type="Proteomes" id="UP000636918"/>
    </source>
</evidence>
<evidence type="ECO:0000313" key="1">
    <source>
        <dbReference type="EMBL" id="MBL0745981.1"/>
    </source>
</evidence>